<evidence type="ECO:0000313" key="2">
    <source>
        <dbReference type="Proteomes" id="UP000324222"/>
    </source>
</evidence>
<sequence length="60" mass="6581">MKRLITLLLNRGVIKVSSPRYVLRGAKVNENPMSPSPEINAVFRLCNSLGSEVLSTLLAL</sequence>
<dbReference type="AlphaFoldDB" id="A0A5B7ICU0"/>
<organism evidence="1 2">
    <name type="scientific">Portunus trituberculatus</name>
    <name type="common">Swimming crab</name>
    <name type="synonym">Neptunus trituberculatus</name>
    <dbReference type="NCBI Taxonomy" id="210409"/>
    <lineage>
        <taxon>Eukaryota</taxon>
        <taxon>Metazoa</taxon>
        <taxon>Ecdysozoa</taxon>
        <taxon>Arthropoda</taxon>
        <taxon>Crustacea</taxon>
        <taxon>Multicrustacea</taxon>
        <taxon>Malacostraca</taxon>
        <taxon>Eumalacostraca</taxon>
        <taxon>Eucarida</taxon>
        <taxon>Decapoda</taxon>
        <taxon>Pleocyemata</taxon>
        <taxon>Brachyura</taxon>
        <taxon>Eubrachyura</taxon>
        <taxon>Portunoidea</taxon>
        <taxon>Portunidae</taxon>
        <taxon>Portuninae</taxon>
        <taxon>Portunus</taxon>
    </lineage>
</organism>
<evidence type="ECO:0000313" key="1">
    <source>
        <dbReference type="EMBL" id="MPC81642.1"/>
    </source>
</evidence>
<name>A0A5B7ICU0_PORTR</name>
<protein>
    <submittedName>
        <fullName evidence="1">Uncharacterized protein</fullName>
    </submittedName>
</protein>
<accession>A0A5B7ICU0</accession>
<dbReference type="EMBL" id="VSRR010057550">
    <property type="protein sequence ID" value="MPC81642.1"/>
    <property type="molecule type" value="Genomic_DNA"/>
</dbReference>
<dbReference type="Proteomes" id="UP000324222">
    <property type="component" value="Unassembled WGS sequence"/>
</dbReference>
<gene>
    <name evidence="1" type="ORF">E2C01_076270</name>
</gene>
<keyword evidence="2" id="KW-1185">Reference proteome</keyword>
<comment type="caution">
    <text evidence="1">The sequence shown here is derived from an EMBL/GenBank/DDBJ whole genome shotgun (WGS) entry which is preliminary data.</text>
</comment>
<proteinExistence type="predicted"/>
<reference evidence="1 2" key="1">
    <citation type="submission" date="2019-05" db="EMBL/GenBank/DDBJ databases">
        <title>Another draft genome of Portunus trituberculatus and its Hox gene families provides insights of decapod evolution.</title>
        <authorList>
            <person name="Jeong J.-H."/>
            <person name="Song I."/>
            <person name="Kim S."/>
            <person name="Choi T."/>
            <person name="Kim D."/>
            <person name="Ryu S."/>
            <person name="Kim W."/>
        </authorList>
    </citation>
    <scope>NUCLEOTIDE SEQUENCE [LARGE SCALE GENOMIC DNA]</scope>
    <source>
        <tissue evidence="1">Muscle</tissue>
    </source>
</reference>